<dbReference type="GO" id="GO:0005737">
    <property type="term" value="C:cytoplasm"/>
    <property type="evidence" value="ECO:0007669"/>
    <property type="project" value="UniProtKB-SubCell"/>
</dbReference>
<dbReference type="InterPro" id="IPR015947">
    <property type="entry name" value="PUA-like_sf"/>
</dbReference>
<dbReference type="InterPro" id="IPR002478">
    <property type="entry name" value="PUA"/>
</dbReference>
<dbReference type="RefSeq" id="WP_316432219.1">
    <property type="nucleotide sequence ID" value="NZ_CP053586.1"/>
</dbReference>
<dbReference type="CDD" id="cd21153">
    <property type="entry name" value="PUA_RlmI"/>
    <property type="match status" value="1"/>
</dbReference>
<keyword evidence="3" id="KW-0698">rRNA processing</keyword>
<evidence type="ECO:0000256" key="1">
    <source>
        <dbReference type="ARBA" id="ARBA00004496"/>
    </source>
</evidence>
<evidence type="ECO:0000256" key="8">
    <source>
        <dbReference type="ARBA" id="ARBA00038091"/>
    </source>
</evidence>
<dbReference type="GO" id="GO:0008168">
    <property type="term" value="F:methyltransferase activity"/>
    <property type="evidence" value="ECO:0007669"/>
    <property type="project" value="UniProtKB-KW"/>
</dbReference>
<dbReference type="InterPro" id="IPR036974">
    <property type="entry name" value="PUA_sf"/>
</dbReference>
<dbReference type="PANTHER" id="PTHR42873:SF1">
    <property type="entry name" value="S-ADENOSYLMETHIONINE-DEPENDENT METHYLTRANSFERASE DOMAIN-CONTAINING PROTEIN"/>
    <property type="match status" value="1"/>
</dbReference>
<comment type="subcellular location">
    <subcellularLocation>
        <location evidence="1">Cytoplasm</location>
    </subcellularLocation>
</comment>
<keyword evidence="6" id="KW-0949">S-adenosyl-L-methionine</keyword>
<dbReference type="InterPro" id="IPR041532">
    <property type="entry name" value="RlmI-like_PUA"/>
</dbReference>
<evidence type="ECO:0000256" key="3">
    <source>
        <dbReference type="ARBA" id="ARBA00022552"/>
    </source>
</evidence>
<gene>
    <name evidence="10" type="ORF">HJG54_26505</name>
</gene>
<evidence type="ECO:0000256" key="6">
    <source>
        <dbReference type="ARBA" id="ARBA00022691"/>
    </source>
</evidence>
<dbReference type="Gene3D" id="3.40.50.150">
    <property type="entry name" value="Vaccinia Virus protein VP39"/>
    <property type="match status" value="1"/>
</dbReference>
<keyword evidence="7" id="KW-0694">RNA-binding</keyword>
<organism evidence="10">
    <name type="scientific">Leptolyngbya sp. NK1-12</name>
    <dbReference type="NCBI Taxonomy" id="2547451"/>
    <lineage>
        <taxon>Bacteria</taxon>
        <taxon>Bacillati</taxon>
        <taxon>Cyanobacteriota</taxon>
        <taxon>Cyanophyceae</taxon>
        <taxon>Leptolyngbyales</taxon>
        <taxon>Leptolyngbyaceae</taxon>
        <taxon>Leptolyngbya group</taxon>
        <taxon>Leptolyngbya</taxon>
    </lineage>
</organism>
<keyword evidence="5" id="KW-0808">Transferase</keyword>
<keyword evidence="4 10" id="KW-0489">Methyltransferase</keyword>
<dbReference type="GO" id="GO:0006364">
    <property type="term" value="P:rRNA processing"/>
    <property type="evidence" value="ECO:0007669"/>
    <property type="project" value="UniProtKB-KW"/>
</dbReference>
<dbReference type="InterPro" id="IPR019614">
    <property type="entry name" value="SAM-dep_methyl-trfase"/>
</dbReference>
<dbReference type="Gene3D" id="3.30.750.80">
    <property type="entry name" value="RNA methyltransferase domain (HRMD) like"/>
    <property type="match status" value="1"/>
</dbReference>
<keyword evidence="2" id="KW-0963">Cytoplasm</keyword>
<sequence>MSIPRVVLHKHKADAVKRFHPWIFSGAIKQTEGELREGAVVDVYSHAGEFLATGHYGTGTIAVKIFAFAPVSDLEQLFLEKLQTAYQLRQQLGLVNSPTTNCYRLINAEGDGFPGLIIDWYNGVAVMQAHSIGMYEQRSVLVRGLQHIYGAALKAVYDKSASLLFRHAASQDASRQDQYLLGESSPLEVLEFGHRFLVDWQTGQKTGFFLDQREHRALLAHYAKDQKVLNTFCYSGGFSIYALQAGARVVHSVDSSAKAVAWTKDNVALNPTTGDHAAFTDDVFTFLKDCDADYDIIVLDPPAFAKNLSARHQAVMAYKRLNQLAISKLRRGGLLFTFSCSQVVIPEYFNGAVMAAAIETGRPTRILHHLTQPADHPVSIYHPEGLYLKGLVLRVD</sequence>
<name>A0AA97AIX7_9CYAN</name>
<dbReference type="SMART" id="SM00359">
    <property type="entry name" value="PUA"/>
    <property type="match status" value="1"/>
</dbReference>
<comment type="similarity">
    <text evidence="8">Belongs to the methyltransferase superfamily. RlmI family.</text>
</comment>
<evidence type="ECO:0000256" key="5">
    <source>
        <dbReference type="ARBA" id="ARBA00022679"/>
    </source>
</evidence>
<evidence type="ECO:0000313" key="10">
    <source>
        <dbReference type="EMBL" id="WNZ26024.1"/>
    </source>
</evidence>
<evidence type="ECO:0000256" key="2">
    <source>
        <dbReference type="ARBA" id="ARBA00022490"/>
    </source>
</evidence>
<dbReference type="AlphaFoldDB" id="A0AA97AIX7"/>
<protein>
    <submittedName>
        <fullName evidence="10">Class I SAM-dependent rRNA methyltransferase</fullName>
    </submittedName>
</protein>
<proteinExistence type="inferred from homology"/>
<dbReference type="GO" id="GO:0032259">
    <property type="term" value="P:methylation"/>
    <property type="evidence" value="ECO:0007669"/>
    <property type="project" value="UniProtKB-KW"/>
</dbReference>
<dbReference type="SUPFAM" id="SSF88697">
    <property type="entry name" value="PUA domain-like"/>
    <property type="match status" value="1"/>
</dbReference>
<dbReference type="PROSITE" id="PS50890">
    <property type="entry name" value="PUA"/>
    <property type="match status" value="1"/>
</dbReference>
<dbReference type="Gene3D" id="2.30.130.10">
    <property type="entry name" value="PUA domain"/>
    <property type="match status" value="1"/>
</dbReference>
<dbReference type="EMBL" id="CP053586">
    <property type="protein sequence ID" value="WNZ26024.1"/>
    <property type="molecule type" value="Genomic_DNA"/>
</dbReference>
<feature type="domain" description="PUA" evidence="9">
    <location>
        <begin position="4"/>
        <end position="78"/>
    </location>
</feature>
<dbReference type="GO" id="GO:0003723">
    <property type="term" value="F:RNA binding"/>
    <property type="evidence" value="ECO:0007669"/>
    <property type="project" value="UniProtKB-KW"/>
</dbReference>
<reference evidence="10" key="1">
    <citation type="submission" date="2020-05" db="EMBL/GenBank/DDBJ databases">
        <authorList>
            <person name="Zhu T."/>
            <person name="Keshari N."/>
            <person name="Lu X."/>
        </authorList>
    </citation>
    <scope>NUCLEOTIDE SEQUENCE</scope>
    <source>
        <strain evidence="10">NK1-12</strain>
    </source>
</reference>
<dbReference type="InterPro" id="IPR029063">
    <property type="entry name" value="SAM-dependent_MTases_sf"/>
</dbReference>
<evidence type="ECO:0000256" key="7">
    <source>
        <dbReference type="ARBA" id="ARBA00022884"/>
    </source>
</evidence>
<dbReference type="Pfam" id="PF10672">
    <property type="entry name" value="Methyltrans_SAM"/>
    <property type="match status" value="1"/>
</dbReference>
<evidence type="ECO:0000259" key="9">
    <source>
        <dbReference type="SMART" id="SM00359"/>
    </source>
</evidence>
<accession>A0AA97AIX7</accession>
<dbReference type="PANTHER" id="PTHR42873">
    <property type="entry name" value="RIBOSOMAL RNA LARGE SUBUNIT METHYLTRANSFERASE"/>
    <property type="match status" value="1"/>
</dbReference>
<dbReference type="Pfam" id="PF17785">
    <property type="entry name" value="PUA_3"/>
    <property type="match status" value="1"/>
</dbReference>
<dbReference type="SUPFAM" id="SSF53335">
    <property type="entry name" value="S-adenosyl-L-methionine-dependent methyltransferases"/>
    <property type="match status" value="1"/>
</dbReference>
<dbReference type="CDD" id="cd02440">
    <property type="entry name" value="AdoMet_MTases"/>
    <property type="match status" value="1"/>
</dbReference>
<evidence type="ECO:0000256" key="4">
    <source>
        <dbReference type="ARBA" id="ARBA00022603"/>
    </source>
</evidence>
<dbReference type="CDD" id="cd11572">
    <property type="entry name" value="RlmI_M_like"/>
    <property type="match status" value="1"/>
</dbReference>